<gene>
    <name evidence="2" type="ORF">LTR84_009772</name>
</gene>
<evidence type="ECO:0000256" key="1">
    <source>
        <dbReference type="SAM" id="MobiDB-lite"/>
    </source>
</evidence>
<feature type="compositionally biased region" description="Polar residues" evidence="1">
    <location>
        <begin position="166"/>
        <end position="180"/>
    </location>
</feature>
<sequence>MAETASQMASAQALRARFLQNSSDALFLSSTSTSRYLRAQGAQSEHFKDTRKISCSACGSHLLPGWTTTISLARGKPKSAPKLKGREAKPQQKIRYLKCEVCHRVNKDTVTYPLKTKTKTMFSNVVGPTVQQAAQPGLEPVPEKPTKTLSSKQRAKARKDREGLQSLLNRSSQNKTTQGLSLMDLMRK</sequence>
<keyword evidence="3" id="KW-1185">Reference proteome</keyword>
<dbReference type="GeneID" id="89977930"/>
<accession>A0AAV9NK78</accession>
<dbReference type="EMBL" id="JAVRRD010000004">
    <property type="protein sequence ID" value="KAK5059889.1"/>
    <property type="molecule type" value="Genomic_DNA"/>
</dbReference>
<comment type="caution">
    <text evidence="2">The sequence shown here is derived from an EMBL/GenBank/DDBJ whole genome shotgun (WGS) entry which is preliminary data.</text>
</comment>
<evidence type="ECO:0000313" key="3">
    <source>
        <dbReference type="Proteomes" id="UP001358417"/>
    </source>
</evidence>
<proteinExistence type="predicted"/>
<dbReference type="AlphaFoldDB" id="A0AAV9NK78"/>
<protein>
    <submittedName>
        <fullName evidence="2">Uncharacterized protein</fullName>
    </submittedName>
</protein>
<name>A0AAV9NK78_9EURO</name>
<dbReference type="RefSeq" id="XP_064709710.1">
    <property type="nucleotide sequence ID" value="XM_064853311.1"/>
</dbReference>
<organism evidence="2 3">
    <name type="scientific">Exophiala bonariae</name>
    <dbReference type="NCBI Taxonomy" id="1690606"/>
    <lineage>
        <taxon>Eukaryota</taxon>
        <taxon>Fungi</taxon>
        <taxon>Dikarya</taxon>
        <taxon>Ascomycota</taxon>
        <taxon>Pezizomycotina</taxon>
        <taxon>Eurotiomycetes</taxon>
        <taxon>Chaetothyriomycetidae</taxon>
        <taxon>Chaetothyriales</taxon>
        <taxon>Herpotrichiellaceae</taxon>
        <taxon>Exophiala</taxon>
    </lineage>
</organism>
<feature type="region of interest" description="Disordered" evidence="1">
    <location>
        <begin position="133"/>
        <end position="188"/>
    </location>
</feature>
<evidence type="ECO:0000313" key="2">
    <source>
        <dbReference type="EMBL" id="KAK5059889.1"/>
    </source>
</evidence>
<dbReference type="Proteomes" id="UP001358417">
    <property type="component" value="Unassembled WGS sequence"/>
</dbReference>
<reference evidence="2 3" key="1">
    <citation type="submission" date="2023-08" db="EMBL/GenBank/DDBJ databases">
        <title>Black Yeasts Isolated from many extreme environments.</title>
        <authorList>
            <person name="Coleine C."/>
            <person name="Stajich J.E."/>
            <person name="Selbmann L."/>
        </authorList>
    </citation>
    <scope>NUCLEOTIDE SEQUENCE [LARGE SCALE GENOMIC DNA]</scope>
    <source>
        <strain evidence="2 3">CCFEE 5792</strain>
    </source>
</reference>